<dbReference type="SUPFAM" id="SSF47113">
    <property type="entry name" value="Histone-fold"/>
    <property type="match status" value="1"/>
</dbReference>
<keyword evidence="5" id="KW-0539">Nucleus</keyword>
<dbReference type="Gene3D" id="1.10.20.10">
    <property type="entry name" value="Histone, subunit A"/>
    <property type="match status" value="1"/>
</dbReference>
<feature type="compositionally biased region" description="Gly residues" evidence="6">
    <location>
        <begin position="142"/>
        <end position="165"/>
    </location>
</feature>
<dbReference type="PANTHER" id="PTHR48068">
    <property type="entry name" value="TAF9 RNA POLYMERASE II, TATA BOX-BINDING PROTEIN (TBP)-ASSOCIATED FACTOR"/>
    <property type="match status" value="1"/>
</dbReference>
<comment type="caution">
    <text evidence="7">The sequence shown here is derived from an EMBL/GenBank/DDBJ whole genome shotgun (WGS) entry which is preliminary data.</text>
</comment>
<dbReference type="GO" id="GO:0016251">
    <property type="term" value="F:RNA polymerase II general transcription initiation factor activity"/>
    <property type="evidence" value="ECO:0007669"/>
    <property type="project" value="TreeGrafter"/>
</dbReference>
<evidence type="ECO:0000313" key="8">
    <source>
        <dbReference type="Proteomes" id="UP000606974"/>
    </source>
</evidence>
<evidence type="ECO:0000313" key="7">
    <source>
        <dbReference type="EMBL" id="KAF7513855.1"/>
    </source>
</evidence>
<dbReference type="EMBL" id="JAACFV010000003">
    <property type="protein sequence ID" value="KAF7513855.1"/>
    <property type="molecule type" value="Genomic_DNA"/>
</dbReference>
<evidence type="ECO:0000256" key="1">
    <source>
        <dbReference type="ARBA" id="ARBA00004123"/>
    </source>
</evidence>
<dbReference type="InterPro" id="IPR051431">
    <property type="entry name" value="TFIID_subunit_9"/>
</dbReference>
<organism evidence="7 8">
    <name type="scientific">Endocarpon pusillum</name>
    <dbReference type="NCBI Taxonomy" id="364733"/>
    <lineage>
        <taxon>Eukaryota</taxon>
        <taxon>Fungi</taxon>
        <taxon>Dikarya</taxon>
        <taxon>Ascomycota</taxon>
        <taxon>Pezizomycotina</taxon>
        <taxon>Eurotiomycetes</taxon>
        <taxon>Chaetothyriomycetidae</taxon>
        <taxon>Verrucariales</taxon>
        <taxon>Verrucariaceae</taxon>
        <taxon>Endocarpon</taxon>
    </lineage>
</organism>
<protein>
    <recommendedName>
        <fullName evidence="9">Transcription initiation factor TFIID subunit 9</fullName>
    </recommendedName>
</protein>
<keyword evidence="3" id="KW-0805">Transcription regulation</keyword>
<evidence type="ECO:0000256" key="6">
    <source>
        <dbReference type="SAM" id="MobiDB-lite"/>
    </source>
</evidence>
<dbReference type="Proteomes" id="UP000606974">
    <property type="component" value="Unassembled WGS sequence"/>
</dbReference>
<dbReference type="GO" id="GO:0046982">
    <property type="term" value="F:protein heterodimerization activity"/>
    <property type="evidence" value="ECO:0007669"/>
    <property type="project" value="InterPro"/>
</dbReference>
<keyword evidence="8" id="KW-1185">Reference proteome</keyword>
<evidence type="ECO:0000256" key="5">
    <source>
        <dbReference type="ARBA" id="ARBA00023242"/>
    </source>
</evidence>
<evidence type="ECO:0008006" key="9">
    <source>
        <dbReference type="Google" id="ProtNLM"/>
    </source>
</evidence>
<dbReference type="OrthoDB" id="341924at2759"/>
<feature type="compositionally biased region" description="Low complexity" evidence="6">
    <location>
        <begin position="28"/>
        <end position="56"/>
    </location>
</feature>
<accession>A0A8H7AQY4</accession>
<dbReference type="GO" id="GO:0005669">
    <property type="term" value="C:transcription factor TFIID complex"/>
    <property type="evidence" value="ECO:0007669"/>
    <property type="project" value="TreeGrafter"/>
</dbReference>
<comment type="similarity">
    <text evidence="2">Belongs to the TAF9 family.</text>
</comment>
<dbReference type="PANTHER" id="PTHR48068:SF4">
    <property type="entry name" value="TATA-BOX BINDING PROTEIN ASSOCIATED FACTOR 9"/>
    <property type="match status" value="1"/>
</dbReference>
<dbReference type="GO" id="GO:0000124">
    <property type="term" value="C:SAGA complex"/>
    <property type="evidence" value="ECO:0007669"/>
    <property type="project" value="TreeGrafter"/>
</dbReference>
<gene>
    <name evidence="7" type="ORF">GJ744_006469</name>
</gene>
<dbReference type="InterPro" id="IPR003162">
    <property type="entry name" value="TFIID-31"/>
</dbReference>
<proteinExistence type="inferred from homology"/>
<sequence>MASPVDPLSQQQQQQSQAQPLTPPAEPPNTATQTQTQTQTQSSTQQAPQPASSTTALPSHPATSLSDPGTTKRPRDARLIHLMLSSLGVSAYQERVPLQLLDFAYRYTSSVLGDAAHIQAEGWDGSGDAHAAGGGRVGTGKIGGGGGGGGSGGGASGGAGAGAGEAGERTRRRSLSLRSAWRLEVACSINTRPVCPRSF</sequence>
<evidence type="ECO:0000256" key="4">
    <source>
        <dbReference type="ARBA" id="ARBA00023163"/>
    </source>
</evidence>
<name>A0A8H7AQY4_9EURO</name>
<evidence type="ECO:0000256" key="2">
    <source>
        <dbReference type="ARBA" id="ARBA00007646"/>
    </source>
</evidence>
<dbReference type="GO" id="GO:0051123">
    <property type="term" value="P:RNA polymerase II preinitiation complex assembly"/>
    <property type="evidence" value="ECO:0007669"/>
    <property type="project" value="TreeGrafter"/>
</dbReference>
<dbReference type="GO" id="GO:0003713">
    <property type="term" value="F:transcription coactivator activity"/>
    <property type="evidence" value="ECO:0007669"/>
    <property type="project" value="TreeGrafter"/>
</dbReference>
<comment type="subcellular location">
    <subcellularLocation>
        <location evidence="1">Nucleus</location>
    </subcellularLocation>
</comment>
<feature type="compositionally biased region" description="Low complexity" evidence="6">
    <location>
        <begin position="7"/>
        <end position="20"/>
    </location>
</feature>
<feature type="region of interest" description="Disordered" evidence="6">
    <location>
        <begin position="142"/>
        <end position="171"/>
    </location>
</feature>
<reference evidence="7" key="1">
    <citation type="submission" date="2020-02" db="EMBL/GenBank/DDBJ databases">
        <authorList>
            <person name="Palmer J.M."/>
        </authorList>
    </citation>
    <scope>NUCLEOTIDE SEQUENCE</scope>
    <source>
        <strain evidence="7">EPUS1.4</strain>
        <tissue evidence="7">Thallus</tissue>
    </source>
</reference>
<feature type="region of interest" description="Disordered" evidence="6">
    <location>
        <begin position="1"/>
        <end position="73"/>
    </location>
</feature>
<dbReference type="Pfam" id="PF02291">
    <property type="entry name" value="TFIID-31kDa"/>
    <property type="match status" value="1"/>
</dbReference>
<evidence type="ECO:0000256" key="3">
    <source>
        <dbReference type="ARBA" id="ARBA00023015"/>
    </source>
</evidence>
<dbReference type="InterPro" id="IPR009072">
    <property type="entry name" value="Histone-fold"/>
</dbReference>
<keyword evidence="4" id="KW-0804">Transcription</keyword>
<dbReference type="AlphaFoldDB" id="A0A8H7AQY4"/>